<gene>
    <name evidence="11" type="ORF">SAMN05660859_3485</name>
</gene>
<dbReference type="Gene3D" id="3.40.50.300">
    <property type="entry name" value="P-loop containing nucleotide triphosphate hydrolases"/>
    <property type="match status" value="1"/>
</dbReference>
<dbReference type="Pfam" id="PF09106">
    <property type="entry name" value="WHD_2nd_SelB"/>
    <property type="match status" value="1"/>
</dbReference>
<dbReference type="PROSITE" id="PS00301">
    <property type="entry name" value="G_TR_1"/>
    <property type="match status" value="1"/>
</dbReference>
<evidence type="ECO:0000313" key="12">
    <source>
        <dbReference type="Proteomes" id="UP000198889"/>
    </source>
</evidence>
<dbReference type="GO" id="GO:0005525">
    <property type="term" value="F:GTP binding"/>
    <property type="evidence" value="ECO:0007669"/>
    <property type="project" value="UniProtKB-KW"/>
</dbReference>
<dbReference type="NCBIfam" id="TIGR00475">
    <property type="entry name" value="selB"/>
    <property type="match status" value="1"/>
</dbReference>
<dbReference type="PROSITE" id="PS51722">
    <property type="entry name" value="G_TR_2"/>
    <property type="match status" value="1"/>
</dbReference>
<protein>
    <recommendedName>
        <fullName evidence="2">Selenocysteine-specific elongation factor</fullName>
    </recommendedName>
    <alternativeName>
        <fullName evidence="8">SelB translation factor</fullName>
    </alternativeName>
</protein>
<dbReference type="STRING" id="177413.SAMN05660859_3485"/>
<dbReference type="PANTHER" id="PTHR43721">
    <property type="entry name" value="ELONGATION FACTOR TU-RELATED"/>
    <property type="match status" value="1"/>
</dbReference>
<dbReference type="CDD" id="cd15491">
    <property type="entry name" value="selB_III"/>
    <property type="match status" value="1"/>
</dbReference>
<reference evidence="12" key="1">
    <citation type="submission" date="2016-10" db="EMBL/GenBank/DDBJ databases">
        <authorList>
            <person name="Varghese N."/>
            <person name="Submissions S."/>
        </authorList>
    </citation>
    <scope>NUCLEOTIDE SEQUENCE [LARGE SCALE GENOMIC DNA]</scope>
    <source>
        <strain evidence="12">CGMCC 1.1761</strain>
    </source>
</reference>
<dbReference type="Gene3D" id="1.10.10.10">
    <property type="entry name" value="Winged helix-like DNA-binding domain superfamily/Winged helix DNA-binding domain"/>
    <property type="match status" value="3"/>
</dbReference>
<dbReference type="GO" id="GO:0003924">
    <property type="term" value="F:GTPase activity"/>
    <property type="evidence" value="ECO:0007669"/>
    <property type="project" value="InterPro"/>
</dbReference>
<name>A0A1G4U8Q6_9HYPH</name>
<dbReference type="InterPro" id="IPR036388">
    <property type="entry name" value="WH-like_DNA-bd_sf"/>
</dbReference>
<dbReference type="EMBL" id="FMTP01000006">
    <property type="protein sequence ID" value="SCW89335.1"/>
    <property type="molecule type" value="Genomic_DNA"/>
</dbReference>
<dbReference type="InterPro" id="IPR027417">
    <property type="entry name" value="P-loop_NTPase"/>
</dbReference>
<dbReference type="GO" id="GO:0005737">
    <property type="term" value="C:cytoplasm"/>
    <property type="evidence" value="ECO:0007669"/>
    <property type="project" value="UniProtKB-SubCell"/>
</dbReference>
<dbReference type="InterPro" id="IPR004161">
    <property type="entry name" value="EFTu-like_2"/>
</dbReference>
<evidence type="ECO:0000313" key="11">
    <source>
        <dbReference type="EMBL" id="SCW89335.1"/>
    </source>
</evidence>
<dbReference type="GO" id="GO:0001514">
    <property type="term" value="P:selenocysteine incorporation"/>
    <property type="evidence" value="ECO:0007669"/>
    <property type="project" value="InterPro"/>
</dbReference>
<keyword evidence="11" id="KW-0251">Elongation factor</keyword>
<dbReference type="PANTHER" id="PTHR43721:SF9">
    <property type="entry name" value="GTP-BINDING PROTEIN 1"/>
    <property type="match status" value="1"/>
</dbReference>
<accession>A0A1G4U8Q6</accession>
<feature type="region of interest" description="Disordered" evidence="9">
    <location>
        <begin position="663"/>
        <end position="731"/>
    </location>
</feature>
<dbReference type="InterPro" id="IPR015191">
    <property type="entry name" value="SelB_WHD4"/>
</dbReference>
<dbReference type="InterPro" id="IPR009000">
    <property type="entry name" value="Transl_B-barrel_sf"/>
</dbReference>
<dbReference type="SUPFAM" id="SSF50447">
    <property type="entry name" value="Translation proteins"/>
    <property type="match status" value="1"/>
</dbReference>
<dbReference type="Pfam" id="PF03144">
    <property type="entry name" value="GTP_EFTU_D2"/>
    <property type="match status" value="1"/>
</dbReference>
<dbReference type="InterPro" id="IPR009001">
    <property type="entry name" value="Transl_elong_EF1A/Init_IF2_C"/>
</dbReference>
<evidence type="ECO:0000259" key="10">
    <source>
        <dbReference type="PROSITE" id="PS51722"/>
    </source>
</evidence>
<keyword evidence="3" id="KW-0963">Cytoplasm</keyword>
<sequence>MIIGTAGHIDHGKTALVGALTGVDTDRLKEEKARGISIDLGFAYLPTEAGTLGFIDVPGHEKFIHTMLAGASGIDFALLVIACDDGVMPQTREHLALIDLLGISRGVVALTKADLADDARRADLADDARRAEVTGEIAALLEGTALAGAPVLPVSAHTGEGVDRLRAHLIEAARAFAARPAQGRFRLAVDRSFTLAGAGTIVTGTVLSGRVRVGDPLLVSPDGRPARLRSLHAQNRKAEEGRAGERCALNLAGEAISAEAIRRGDLVLDPTLHAPTERIDATLTVLGSEPKPLGAWFPVRFHHGASEVGARLVPLSAEALAPGSSGLVQIVLERPIAAAVGDRYVIRDTSAQRSLGGGRLIDLRPPARKRRAPERLAQLGALSETDPDAAVAGLLAVAPWHLDLTAFARDRALAADAPSEIATRLGLVALTAGGTLTALAPERWALYGEALLAELASFHEASPDLPGMGAEKLRLALLPRLARPVFTEALHRLAEAGALVREGAWVRLPGHEVRLTARDEHLWEGLAPQLAGPARFRPPRVRDLAASTGEAESEIRRLMKLLARMGKVDEVAHDHFVLRPALAEMVAMASALSTAAPGREFPASAFRDRIEQGGHAVGRKVAIQILEFLDRHGVTLRRGDLRRINRHRLDLFGAIDHTAVEPALPAREPGADTTSGRALPPVRYPDFKSGRGREPVPGGFDSHSLPPSPSPPSSSSPGSGPGRQAGTDAGR</sequence>
<dbReference type="AlphaFoldDB" id="A0A1G4U8Q6"/>
<dbReference type="GO" id="GO:0004020">
    <property type="term" value="F:adenylylsulfate kinase activity"/>
    <property type="evidence" value="ECO:0007669"/>
    <property type="project" value="UniProtKB-EC"/>
</dbReference>
<dbReference type="Proteomes" id="UP000198889">
    <property type="component" value="Unassembled WGS sequence"/>
</dbReference>
<dbReference type="Gene3D" id="2.40.30.10">
    <property type="entry name" value="Translation factors"/>
    <property type="match status" value="1"/>
</dbReference>
<proteinExistence type="predicted"/>
<dbReference type="InterPro" id="IPR000795">
    <property type="entry name" value="T_Tr_GTP-bd_dom"/>
</dbReference>
<keyword evidence="5" id="KW-0648">Protein biosynthesis</keyword>
<feature type="compositionally biased region" description="Basic and acidic residues" evidence="9">
    <location>
        <begin position="685"/>
        <end position="694"/>
    </location>
</feature>
<dbReference type="InterPro" id="IPR015190">
    <property type="entry name" value="Elong_fac_SelB-wing-hlx_typ-2"/>
</dbReference>
<dbReference type="SUPFAM" id="SSF50465">
    <property type="entry name" value="EF-Tu/eEF-1alpha/eIF2-gamma C-terminal domain"/>
    <property type="match status" value="1"/>
</dbReference>
<dbReference type="InterPro" id="IPR057335">
    <property type="entry name" value="Beta-barrel_SelB"/>
</dbReference>
<evidence type="ECO:0000256" key="3">
    <source>
        <dbReference type="ARBA" id="ARBA00022490"/>
    </source>
</evidence>
<dbReference type="CDD" id="cd03696">
    <property type="entry name" value="SelB_II"/>
    <property type="match status" value="1"/>
</dbReference>
<dbReference type="InterPro" id="IPR036390">
    <property type="entry name" value="WH_DNA-bd_sf"/>
</dbReference>
<evidence type="ECO:0000256" key="8">
    <source>
        <dbReference type="ARBA" id="ARBA00031615"/>
    </source>
</evidence>
<feature type="domain" description="Tr-type G" evidence="10">
    <location>
        <begin position="1"/>
        <end position="181"/>
    </location>
</feature>
<evidence type="ECO:0000256" key="7">
    <source>
        <dbReference type="ARBA" id="ARBA00025526"/>
    </source>
</evidence>
<dbReference type="InterPro" id="IPR050055">
    <property type="entry name" value="EF-Tu_GTPase"/>
</dbReference>
<organism evidence="11 12">
    <name type="scientific">Ancylobacter rudongensis</name>
    <dbReference type="NCBI Taxonomy" id="177413"/>
    <lineage>
        <taxon>Bacteria</taxon>
        <taxon>Pseudomonadati</taxon>
        <taxon>Pseudomonadota</taxon>
        <taxon>Alphaproteobacteria</taxon>
        <taxon>Hyphomicrobiales</taxon>
        <taxon>Xanthobacteraceae</taxon>
        <taxon>Ancylobacter</taxon>
    </lineage>
</organism>
<dbReference type="Pfam" id="PF09107">
    <property type="entry name" value="WHD_3rd_SelB"/>
    <property type="match status" value="1"/>
</dbReference>
<evidence type="ECO:0000256" key="6">
    <source>
        <dbReference type="ARBA" id="ARBA00023134"/>
    </source>
</evidence>
<keyword evidence="12" id="KW-1185">Reference proteome</keyword>
<keyword evidence="6" id="KW-0342">GTP-binding</keyword>
<evidence type="ECO:0000256" key="4">
    <source>
        <dbReference type="ARBA" id="ARBA00022741"/>
    </source>
</evidence>
<dbReference type="InterPro" id="IPR004535">
    <property type="entry name" value="Transl_elong_SelB"/>
</dbReference>
<dbReference type="SUPFAM" id="SSF52540">
    <property type="entry name" value="P-loop containing nucleoside triphosphate hydrolases"/>
    <property type="match status" value="1"/>
</dbReference>
<evidence type="ECO:0000256" key="9">
    <source>
        <dbReference type="SAM" id="MobiDB-lite"/>
    </source>
</evidence>
<dbReference type="Pfam" id="PF00009">
    <property type="entry name" value="GTP_EFTU"/>
    <property type="match status" value="1"/>
</dbReference>
<evidence type="ECO:0000256" key="1">
    <source>
        <dbReference type="ARBA" id="ARBA00004496"/>
    </source>
</evidence>
<dbReference type="CDD" id="cd04171">
    <property type="entry name" value="SelB"/>
    <property type="match status" value="1"/>
</dbReference>
<dbReference type="GO" id="GO:0003746">
    <property type="term" value="F:translation elongation factor activity"/>
    <property type="evidence" value="ECO:0007669"/>
    <property type="project" value="UniProtKB-KW"/>
</dbReference>
<evidence type="ECO:0000256" key="2">
    <source>
        <dbReference type="ARBA" id="ARBA00015953"/>
    </source>
</evidence>
<comment type="function">
    <text evidence="7">Translation factor necessary for the incorporation of selenocysteine into proteins. It probably replaces EF-Tu for the insertion of selenocysteine directed by the UGA codon. SelB binds GTP and GDP.</text>
</comment>
<comment type="subcellular location">
    <subcellularLocation>
        <location evidence="1">Cytoplasm</location>
    </subcellularLocation>
</comment>
<dbReference type="SUPFAM" id="SSF46785">
    <property type="entry name" value="Winged helix' DNA-binding domain"/>
    <property type="match status" value="3"/>
</dbReference>
<dbReference type="GO" id="GO:0003723">
    <property type="term" value="F:RNA binding"/>
    <property type="evidence" value="ECO:0007669"/>
    <property type="project" value="InterPro"/>
</dbReference>
<dbReference type="Pfam" id="PF25461">
    <property type="entry name" value="Beta-barrel_SelB"/>
    <property type="match status" value="1"/>
</dbReference>
<keyword evidence="4" id="KW-0547">Nucleotide-binding</keyword>
<dbReference type="InterPro" id="IPR031157">
    <property type="entry name" value="G_TR_CS"/>
</dbReference>
<evidence type="ECO:0000256" key="5">
    <source>
        <dbReference type="ARBA" id="ARBA00022917"/>
    </source>
</evidence>